<protein>
    <submittedName>
        <fullName evidence="3">DUF4247 domain-containing protein</fullName>
    </submittedName>
</protein>
<evidence type="ECO:0000256" key="1">
    <source>
        <dbReference type="SAM" id="MobiDB-lite"/>
    </source>
</evidence>
<proteinExistence type="predicted"/>
<feature type="compositionally biased region" description="Low complexity" evidence="1">
    <location>
        <begin position="183"/>
        <end position="194"/>
    </location>
</feature>
<dbReference type="Pfam" id="PF14042">
    <property type="entry name" value="DUF4247"/>
    <property type="match status" value="1"/>
</dbReference>
<feature type="region of interest" description="Disordered" evidence="1">
    <location>
        <begin position="182"/>
        <end position="203"/>
    </location>
</feature>
<feature type="signal peptide" evidence="2">
    <location>
        <begin position="1"/>
        <end position="20"/>
    </location>
</feature>
<accession>A0ABS7UWZ6</accession>
<dbReference type="RefSeq" id="WP_224141288.1">
    <property type="nucleotide sequence ID" value="NZ_JAIQUM010000071.1"/>
</dbReference>
<reference evidence="3" key="1">
    <citation type="submission" date="2024-05" db="EMBL/GenBank/DDBJ databases">
        <title>Metabacillus sp. nov., isolated from the rhizosphere soil of tomato plants.</title>
        <authorList>
            <person name="Ma R."/>
        </authorList>
    </citation>
    <scope>NUCLEOTIDE SEQUENCE</scope>
    <source>
        <strain evidence="3">DBTR6</strain>
    </source>
</reference>
<evidence type="ECO:0000313" key="4">
    <source>
        <dbReference type="Proteomes" id="UP001165287"/>
    </source>
</evidence>
<name>A0ABS7UWZ6_9BACI</name>
<evidence type="ECO:0000313" key="3">
    <source>
        <dbReference type="EMBL" id="MBZ5752842.1"/>
    </source>
</evidence>
<comment type="caution">
    <text evidence="3">The sequence shown here is derived from an EMBL/GenBank/DDBJ whole genome shotgun (WGS) entry which is preliminary data.</text>
</comment>
<dbReference type="Proteomes" id="UP001165287">
    <property type="component" value="Unassembled WGS sequence"/>
</dbReference>
<dbReference type="EMBL" id="JAIQUM010000071">
    <property type="protein sequence ID" value="MBZ5752842.1"/>
    <property type="molecule type" value="Genomic_DNA"/>
</dbReference>
<gene>
    <name evidence="3" type="ORF">K9V48_22015</name>
</gene>
<keyword evidence="4" id="KW-1185">Reference proteome</keyword>
<keyword evidence="2" id="KW-0732">Signal</keyword>
<dbReference type="InterPro" id="IPR025341">
    <property type="entry name" value="DUF4247"/>
</dbReference>
<evidence type="ECO:0000256" key="2">
    <source>
        <dbReference type="SAM" id="SignalP"/>
    </source>
</evidence>
<feature type="chain" id="PRO_5045325154" evidence="2">
    <location>
        <begin position="21"/>
        <end position="203"/>
    </location>
</feature>
<organism evidence="3 4">
    <name type="scientific">Metabacillus rhizolycopersici</name>
    <dbReference type="NCBI Taxonomy" id="2875709"/>
    <lineage>
        <taxon>Bacteria</taxon>
        <taxon>Bacillati</taxon>
        <taxon>Bacillota</taxon>
        <taxon>Bacilli</taxon>
        <taxon>Bacillales</taxon>
        <taxon>Bacillaceae</taxon>
        <taxon>Metabacillus</taxon>
    </lineage>
</organism>
<dbReference type="PROSITE" id="PS51257">
    <property type="entry name" value="PROKAR_LIPOPROTEIN"/>
    <property type="match status" value="1"/>
</dbReference>
<sequence length="203" mass="22466">MKKPLLCVMLSFLLFLSACGSGVQGSTAGSIFKDGIAEFINTNYILHDVVTSKERSEDISEIFIAENKSIDEVATELQAHETPREISEKKNDKQVLVYNDSFIILTPDENNPENTMVEMATTNFVRDNYSPDFFDGLLVMWLLDDLLDVDDWGKNQRNKCYSNNDDCYQGYGSSGGSYKHFRGSSTVRGGTSTVRGGGPGTGK</sequence>